<gene>
    <name evidence="3" type="ORF">CLG_B0768</name>
</gene>
<dbReference type="InterPro" id="IPR009012">
    <property type="entry name" value="GrpE_head"/>
</dbReference>
<proteinExistence type="predicted"/>
<sequence>MLSIKEELKSFKPKSINTYEIPMNDLNDILDGIQKKINNIDKASKKNSVSMEMINEEIREKNSKILELKNQLKDKLTEEEMFTEKILNILDHIDNVYIFAIKSNNNELANNINSVIKIIKDDLLQIEFEEIPTIGTIFNPKLHKCVGTITDCKRKKYEIVDVIKKGYKFKQKIIRIAHVIAIK</sequence>
<dbReference type="Pfam" id="PF01025">
    <property type="entry name" value="GrpE"/>
    <property type="match status" value="1"/>
</dbReference>
<accession>A0A9P2LKK5</accession>
<dbReference type="AlphaFoldDB" id="A0A9P2LKK5"/>
<dbReference type="EMBL" id="ACSJ01000007">
    <property type="protein sequence ID" value="EES90594.1"/>
    <property type="molecule type" value="Genomic_DNA"/>
</dbReference>
<dbReference type="GeneID" id="66319490"/>
<reference evidence="3 4" key="1">
    <citation type="submission" date="2009-10" db="EMBL/GenBank/DDBJ databases">
        <authorList>
            <person name="Shrivastava S."/>
            <person name="Brinkac L.B."/>
            <person name="Brown J.L."/>
            <person name="Bruce D.B."/>
            <person name="Detter C."/>
            <person name="Green L.D."/>
            <person name="Munk C.A."/>
            <person name="Rogers Y.C."/>
            <person name="Tapia R."/>
            <person name="Saunders E.S."/>
            <person name="Sims D.R."/>
            <person name="Smith L.A."/>
            <person name="Smith T.J."/>
            <person name="Sutton G."/>
            <person name="Brettin T."/>
        </authorList>
    </citation>
    <scope>NUCLEOTIDE SEQUENCE [LARGE SCALE GENOMIC DNA]</scope>
    <source>
        <strain evidence="4">D str. 1873</strain>
    </source>
</reference>
<keyword evidence="2" id="KW-0175">Coiled coil</keyword>
<dbReference type="PRINTS" id="PR00773">
    <property type="entry name" value="GRPEPROTEIN"/>
</dbReference>
<keyword evidence="1" id="KW-0143">Chaperone</keyword>
<organism evidence="3 4">
    <name type="scientific">Clostridium botulinum D str. 1873</name>
    <dbReference type="NCBI Taxonomy" id="592027"/>
    <lineage>
        <taxon>Bacteria</taxon>
        <taxon>Bacillati</taxon>
        <taxon>Bacillota</taxon>
        <taxon>Clostridia</taxon>
        <taxon>Eubacteriales</taxon>
        <taxon>Clostridiaceae</taxon>
        <taxon>Clostridium</taxon>
    </lineage>
</organism>
<dbReference type="GO" id="GO:0051087">
    <property type="term" value="F:protein-folding chaperone binding"/>
    <property type="evidence" value="ECO:0007669"/>
    <property type="project" value="InterPro"/>
</dbReference>
<feature type="coiled-coil region" evidence="2">
    <location>
        <begin position="23"/>
        <end position="78"/>
    </location>
</feature>
<dbReference type="GO" id="GO:0000774">
    <property type="term" value="F:adenyl-nucleotide exchange factor activity"/>
    <property type="evidence" value="ECO:0007669"/>
    <property type="project" value="InterPro"/>
</dbReference>
<comment type="caution">
    <text evidence="3">The sequence shown here is derived from an EMBL/GenBank/DDBJ whole genome shotgun (WGS) entry which is preliminary data.</text>
</comment>
<evidence type="ECO:0000256" key="2">
    <source>
        <dbReference type="SAM" id="Coils"/>
    </source>
</evidence>
<evidence type="ECO:0000313" key="3">
    <source>
        <dbReference type="EMBL" id="EES90594.1"/>
    </source>
</evidence>
<dbReference type="RefSeq" id="WP_003375085.1">
    <property type="nucleotide sequence ID" value="NZ_ACSJ01000007.1"/>
</dbReference>
<protein>
    <submittedName>
        <fullName evidence="3">Co-chaperone GrpE</fullName>
    </submittedName>
</protein>
<evidence type="ECO:0000256" key="1">
    <source>
        <dbReference type="ARBA" id="ARBA00023186"/>
    </source>
</evidence>
<name>A0A9P2LKK5_CLOBO</name>
<dbReference type="Gene3D" id="2.30.22.10">
    <property type="entry name" value="Head domain of nucleotide exchange factor GrpE"/>
    <property type="match status" value="1"/>
</dbReference>
<dbReference type="Proteomes" id="UP000006160">
    <property type="component" value="Unassembled WGS sequence"/>
</dbReference>
<dbReference type="GO" id="GO:0006457">
    <property type="term" value="P:protein folding"/>
    <property type="evidence" value="ECO:0007669"/>
    <property type="project" value="InterPro"/>
</dbReference>
<evidence type="ECO:0000313" key="4">
    <source>
        <dbReference type="Proteomes" id="UP000006160"/>
    </source>
</evidence>
<dbReference type="SUPFAM" id="SSF51064">
    <property type="entry name" value="Head domain of nucleotide exchange factor GrpE"/>
    <property type="match status" value="1"/>
</dbReference>
<dbReference type="GO" id="GO:0042803">
    <property type="term" value="F:protein homodimerization activity"/>
    <property type="evidence" value="ECO:0007669"/>
    <property type="project" value="InterPro"/>
</dbReference>
<dbReference type="InterPro" id="IPR000740">
    <property type="entry name" value="GrpE"/>
</dbReference>